<dbReference type="HOGENOM" id="CLU_2872448_0_0_1"/>
<dbReference type="GeneID" id="5025852"/>
<dbReference type="AlphaFoldDB" id="A0CPF3"/>
<dbReference type="RefSeq" id="XP_001440067.1">
    <property type="nucleotide sequence ID" value="XM_001440030.1"/>
</dbReference>
<proteinExistence type="predicted"/>
<organism evidence="1 2">
    <name type="scientific">Paramecium tetraurelia</name>
    <dbReference type="NCBI Taxonomy" id="5888"/>
    <lineage>
        <taxon>Eukaryota</taxon>
        <taxon>Sar</taxon>
        <taxon>Alveolata</taxon>
        <taxon>Ciliophora</taxon>
        <taxon>Intramacronucleata</taxon>
        <taxon>Oligohymenophorea</taxon>
        <taxon>Peniculida</taxon>
        <taxon>Parameciidae</taxon>
        <taxon>Paramecium</taxon>
    </lineage>
</organism>
<evidence type="ECO:0000313" key="2">
    <source>
        <dbReference type="Proteomes" id="UP000000600"/>
    </source>
</evidence>
<reference evidence="1 2" key="1">
    <citation type="journal article" date="2006" name="Nature">
        <title>Global trends of whole-genome duplications revealed by the ciliate Paramecium tetraurelia.</title>
        <authorList>
            <consortium name="Genoscope"/>
            <person name="Aury J.-M."/>
            <person name="Jaillon O."/>
            <person name="Duret L."/>
            <person name="Noel B."/>
            <person name="Jubin C."/>
            <person name="Porcel B.M."/>
            <person name="Segurens B."/>
            <person name="Daubin V."/>
            <person name="Anthouard V."/>
            <person name="Aiach N."/>
            <person name="Arnaiz O."/>
            <person name="Billaut A."/>
            <person name="Beisson J."/>
            <person name="Blanc I."/>
            <person name="Bouhouche K."/>
            <person name="Camara F."/>
            <person name="Duharcourt S."/>
            <person name="Guigo R."/>
            <person name="Gogendeau D."/>
            <person name="Katinka M."/>
            <person name="Keller A.-M."/>
            <person name="Kissmehl R."/>
            <person name="Klotz C."/>
            <person name="Koll F."/>
            <person name="Le Moue A."/>
            <person name="Lepere C."/>
            <person name="Malinsky S."/>
            <person name="Nowacki M."/>
            <person name="Nowak J.K."/>
            <person name="Plattner H."/>
            <person name="Poulain J."/>
            <person name="Ruiz F."/>
            <person name="Serrano V."/>
            <person name="Zagulski M."/>
            <person name="Dessen P."/>
            <person name="Betermier M."/>
            <person name="Weissenbach J."/>
            <person name="Scarpelli C."/>
            <person name="Schachter V."/>
            <person name="Sperling L."/>
            <person name="Meyer E."/>
            <person name="Cohen J."/>
            <person name="Wincker P."/>
        </authorList>
    </citation>
    <scope>NUCLEOTIDE SEQUENCE [LARGE SCALE GENOMIC DNA]</scope>
    <source>
        <strain evidence="1 2">Stock d4-2</strain>
    </source>
</reference>
<name>A0CPF3_PARTE</name>
<evidence type="ECO:0000313" key="1">
    <source>
        <dbReference type="EMBL" id="CAK72670.1"/>
    </source>
</evidence>
<dbReference type="Proteomes" id="UP000000600">
    <property type="component" value="Unassembled WGS sequence"/>
</dbReference>
<dbReference type="InParanoid" id="A0CPF3"/>
<dbReference type="EMBL" id="CT868130">
    <property type="protein sequence ID" value="CAK72670.1"/>
    <property type="molecule type" value="Genomic_DNA"/>
</dbReference>
<dbReference type="KEGG" id="ptm:GSPATT00009061001"/>
<gene>
    <name evidence="1" type="ORF">GSPATT00009061001</name>
</gene>
<protein>
    <submittedName>
        <fullName evidence="1">Uncharacterized protein</fullName>
    </submittedName>
</protein>
<accession>A0CPF3</accession>
<sequence>MHNLWKNGVKITLLFQLKFYPQFTHSIENQTTNSRDSPQGTLSITFWNLKRVKVVPGCIVGQNQ</sequence>
<keyword evidence="2" id="KW-1185">Reference proteome</keyword>